<gene>
    <name evidence="4" type="ORF">C2845_PM08G09450</name>
</gene>
<dbReference type="InterPro" id="IPR036047">
    <property type="entry name" value="F-box-like_dom_sf"/>
</dbReference>
<dbReference type="InterPro" id="IPR032675">
    <property type="entry name" value="LRR_dom_sf"/>
</dbReference>
<evidence type="ECO:0008006" key="6">
    <source>
        <dbReference type="Google" id="ProtNLM"/>
    </source>
</evidence>
<evidence type="ECO:0000256" key="1">
    <source>
        <dbReference type="SAM" id="MobiDB-lite"/>
    </source>
</evidence>
<feature type="domain" description="F-box/LRR-repeat protein 15/At3g58940/PEG3-like LRR" evidence="3">
    <location>
        <begin position="123"/>
        <end position="200"/>
    </location>
</feature>
<name>A0A3L6R343_PANMI</name>
<dbReference type="InterPro" id="IPR001810">
    <property type="entry name" value="F-box_dom"/>
</dbReference>
<dbReference type="InterPro" id="IPR055411">
    <property type="entry name" value="LRR_FXL15/At3g58940/PEG3-like"/>
</dbReference>
<dbReference type="InterPro" id="IPR055302">
    <property type="entry name" value="F-box_dom-containing"/>
</dbReference>
<evidence type="ECO:0000259" key="2">
    <source>
        <dbReference type="Pfam" id="PF00646"/>
    </source>
</evidence>
<dbReference type="Pfam" id="PF24758">
    <property type="entry name" value="LRR_At5g56370"/>
    <property type="match status" value="1"/>
</dbReference>
<dbReference type="AlphaFoldDB" id="A0A3L6R343"/>
<dbReference type="EMBL" id="PQIB02000010">
    <property type="protein sequence ID" value="RLM93466.1"/>
    <property type="molecule type" value="Genomic_DNA"/>
</dbReference>
<sequence>MNVVTRAQAKRRKSHRSDGEEPPPRGGRGAGGADLISLLPDEILGSIISLLPTEQGARTQILSSRWRSLWRSAPLNLGDSGVGGIFSKAVVSRILSEHQGVGRRFSVPPFILADDYATWHATLDGWLRSPALDHLQELNLSFHPFILPSPLMPRSALRFSPTLRVATFSFCKFPDNAAHHLQFPNLQHLALTSVTISEDSACHAGWLPRSGQICTQIHP</sequence>
<dbReference type="PANTHER" id="PTHR32141">
    <property type="match status" value="1"/>
</dbReference>
<reference evidence="5" key="1">
    <citation type="journal article" date="2019" name="Nat. Commun.">
        <title>The genome of broomcorn millet.</title>
        <authorList>
            <person name="Zou C."/>
            <person name="Miki D."/>
            <person name="Li D."/>
            <person name="Tang Q."/>
            <person name="Xiao L."/>
            <person name="Rajput S."/>
            <person name="Deng P."/>
            <person name="Jia W."/>
            <person name="Huang R."/>
            <person name="Zhang M."/>
            <person name="Sun Y."/>
            <person name="Hu J."/>
            <person name="Fu X."/>
            <person name="Schnable P.S."/>
            <person name="Li F."/>
            <person name="Zhang H."/>
            <person name="Feng B."/>
            <person name="Zhu X."/>
            <person name="Liu R."/>
            <person name="Schnable J.C."/>
            <person name="Zhu J.-K."/>
            <person name="Zhang H."/>
        </authorList>
    </citation>
    <scope>NUCLEOTIDE SEQUENCE [LARGE SCALE GENOMIC DNA]</scope>
</reference>
<dbReference type="OrthoDB" id="685487at2759"/>
<organism evidence="4 5">
    <name type="scientific">Panicum miliaceum</name>
    <name type="common">Proso millet</name>
    <name type="synonym">Broomcorn millet</name>
    <dbReference type="NCBI Taxonomy" id="4540"/>
    <lineage>
        <taxon>Eukaryota</taxon>
        <taxon>Viridiplantae</taxon>
        <taxon>Streptophyta</taxon>
        <taxon>Embryophyta</taxon>
        <taxon>Tracheophyta</taxon>
        <taxon>Spermatophyta</taxon>
        <taxon>Magnoliopsida</taxon>
        <taxon>Liliopsida</taxon>
        <taxon>Poales</taxon>
        <taxon>Poaceae</taxon>
        <taxon>PACMAD clade</taxon>
        <taxon>Panicoideae</taxon>
        <taxon>Panicodae</taxon>
        <taxon>Paniceae</taxon>
        <taxon>Panicinae</taxon>
        <taxon>Panicum</taxon>
        <taxon>Panicum sect. Panicum</taxon>
    </lineage>
</organism>
<dbReference type="SUPFAM" id="SSF81383">
    <property type="entry name" value="F-box domain"/>
    <property type="match status" value="1"/>
</dbReference>
<evidence type="ECO:0000259" key="3">
    <source>
        <dbReference type="Pfam" id="PF24758"/>
    </source>
</evidence>
<dbReference type="InterPro" id="IPR053781">
    <property type="entry name" value="F-box_AtFBL13-like"/>
</dbReference>
<dbReference type="SUPFAM" id="SSF52047">
    <property type="entry name" value="RNI-like"/>
    <property type="match status" value="1"/>
</dbReference>
<dbReference type="Pfam" id="PF00646">
    <property type="entry name" value="F-box"/>
    <property type="match status" value="1"/>
</dbReference>
<accession>A0A3L6R343</accession>
<evidence type="ECO:0000313" key="4">
    <source>
        <dbReference type="EMBL" id="RLM93466.1"/>
    </source>
</evidence>
<comment type="caution">
    <text evidence="4">The sequence shown here is derived from an EMBL/GenBank/DDBJ whole genome shotgun (WGS) entry which is preliminary data.</text>
</comment>
<dbReference type="CDD" id="cd22160">
    <property type="entry name" value="F-box_AtFBL13-like"/>
    <property type="match status" value="1"/>
</dbReference>
<feature type="region of interest" description="Disordered" evidence="1">
    <location>
        <begin position="1"/>
        <end position="32"/>
    </location>
</feature>
<dbReference type="Proteomes" id="UP000275267">
    <property type="component" value="Unassembled WGS sequence"/>
</dbReference>
<evidence type="ECO:0000313" key="5">
    <source>
        <dbReference type="Proteomes" id="UP000275267"/>
    </source>
</evidence>
<dbReference type="Gene3D" id="3.80.10.10">
    <property type="entry name" value="Ribonuclease Inhibitor"/>
    <property type="match status" value="1"/>
</dbReference>
<dbReference type="STRING" id="4540.A0A3L6R343"/>
<feature type="domain" description="F-box" evidence="2">
    <location>
        <begin position="36"/>
        <end position="75"/>
    </location>
</feature>
<proteinExistence type="predicted"/>
<keyword evidence="5" id="KW-1185">Reference proteome</keyword>
<dbReference type="PANTHER" id="PTHR32141:SF168">
    <property type="entry name" value="OS12G0595200 PROTEIN"/>
    <property type="match status" value="1"/>
</dbReference>
<protein>
    <recommendedName>
        <fullName evidence="6">F-box domain-containing protein</fullName>
    </recommendedName>
</protein>